<dbReference type="EMBL" id="FNBG01000008">
    <property type="protein sequence ID" value="SDF29069.1"/>
    <property type="molecule type" value="Genomic_DNA"/>
</dbReference>
<dbReference type="RefSeq" id="WP_091228810.1">
    <property type="nucleotide sequence ID" value="NZ_FNBG01000008.1"/>
</dbReference>
<evidence type="ECO:0000259" key="1">
    <source>
        <dbReference type="Pfam" id="PF13524"/>
    </source>
</evidence>
<feature type="domain" description="Spore protein YkvP/CgeB glycosyl transferase-like" evidence="1">
    <location>
        <begin position="194"/>
        <end position="352"/>
    </location>
</feature>
<dbReference type="Proteomes" id="UP000198972">
    <property type="component" value="Unassembled WGS sequence"/>
</dbReference>
<reference evidence="2 3" key="1">
    <citation type="submission" date="2016-10" db="EMBL/GenBank/DDBJ databases">
        <authorList>
            <person name="de Groot N.N."/>
        </authorList>
    </citation>
    <scope>NUCLEOTIDE SEQUENCE [LARGE SCALE GENOMIC DNA]</scope>
    <source>
        <strain evidence="2 3">DSM 28129</strain>
    </source>
</reference>
<organism evidence="2 3">
    <name type="scientific">Fontibacillus panacisegetis</name>
    <dbReference type="NCBI Taxonomy" id="670482"/>
    <lineage>
        <taxon>Bacteria</taxon>
        <taxon>Bacillati</taxon>
        <taxon>Bacillota</taxon>
        <taxon>Bacilli</taxon>
        <taxon>Bacillales</taxon>
        <taxon>Paenibacillaceae</taxon>
        <taxon>Fontibacillus</taxon>
    </lineage>
</organism>
<protein>
    <submittedName>
        <fullName evidence="2">Spore maturation protein CgeB</fullName>
    </submittedName>
</protein>
<name>A0A1G7JX15_9BACL</name>
<dbReference type="OrthoDB" id="110463at2"/>
<evidence type="ECO:0000313" key="3">
    <source>
        <dbReference type="Proteomes" id="UP000198972"/>
    </source>
</evidence>
<sequence>MSSSSRDGYQAGYFEGYRFGGCQAVLARIPPQSPSKRNIRVLYVPQNFEAIDRGVTAALSEMTAECIVASPETMLEATIANRPDLVLVMNGLHVFPDNHAEHIQSIREMGIRTAIWFVDDPYFTDDTANLSRAFDVVFTHEQSCVEFYREVGCPVVHYLPLAAEPSVFRPLQTSKDYQFDVCFIGNAFWNRVEMFDQMAGFLQDKKVLIAGGHWDRLSQYDQLSRFIRNGWVAVEETVSYYNGSKIVVNLHRPTTAGQDNRNMRDITGGSINPRTYEIGGCGTLQITDVRGDLLQYYRPGYDIETFQNVQELQDKIDYYLKHEKERQAIAWRCLRTTRQYHTFTNRIERLLAAAF</sequence>
<evidence type="ECO:0000313" key="2">
    <source>
        <dbReference type="EMBL" id="SDF29069.1"/>
    </source>
</evidence>
<dbReference type="InterPro" id="IPR055259">
    <property type="entry name" value="YkvP/CgeB_Glyco_trans-like"/>
</dbReference>
<keyword evidence="3" id="KW-1185">Reference proteome</keyword>
<dbReference type="STRING" id="670482.SAMN04488542_108125"/>
<accession>A0A1G7JX15</accession>
<gene>
    <name evidence="2" type="ORF">SAMN04488542_108125</name>
</gene>
<proteinExistence type="predicted"/>
<dbReference type="SUPFAM" id="SSF53756">
    <property type="entry name" value="UDP-Glycosyltransferase/glycogen phosphorylase"/>
    <property type="match status" value="1"/>
</dbReference>
<dbReference type="AlphaFoldDB" id="A0A1G7JX15"/>
<dbReference type="Pfam" id="PF13524">
    <property type="entry name" value="Glyco_trans_1_2"/>
    <property type="match status" value="1"/>
</dbReference>